<accession>A0A7S2JPK8</accession>
<evidence type="ECO:0000256" key="1">
    <source>
        <dbReference type="ARBA" id="ARBA00010271"/>
    </source>
</evidence>
<dbReference type="AlphaFoldDB" id="A0A7S2JPK8"/>
<sequence>MDFFVFEPEERAPQGWFKEVLAAVGSRCAPTLSEAAFIIVGIDPMNAHWPAYANILRHRGGPEAFFLERQRRIDDTWVVLQRLLPSLTASQRVLLFDVESSHVPSSASIHSRKRQLPCAAQFVHISIASSIDSYRPGIDLSFPGVIPESLGDEGQASVPPSKRPFLFSFKGVHSHPVRAPLYALHNGRDQICIDCSKERNPTELRRQLGLHDDEYADLSARSRFVLCPTGDDVYSFRFVEALSCGAVPVIFVRGAESIPHNPLPTSLPASLPLTICRVRRGMAGSSHFRSCLILITVASQS</sequence>
<dbReference type="GO" id="GO:0016757">
    <property type="term" value="F:glycosyltransferase activity"/>
    <property type="evidence" value="ECO:0007669"/>
    <property type="project" value="InterPro"/>
</dbReference>
<dbReference type="PANTHER" id="PTHR11062:SF73">
    <property type="entry name" value="EXOSTOSIN-LIKE 3"/>
    <property type="match status" value="1"/>
</dbReference>
<reference evidence="3" key="1">
    <citation type="submission" date="2021-01" db="EMBL/GenBank/DDBJ databases">
        <authorList>
            <person name="Corre E."/>
            <person name="Pelletier E."/>
            <person name="Niang G."/>
            <person name="Scheremetjew M."/>
            <person name="Finn R."/>
            <person name="Kale V."/>
            <person name="Holt S."/>
            <person name="Cochrane G."/>
            <person name="Meng A."/>
            <person name="Brown T."/>
            <person name="Cohen L."/>
        </authorList>
    </citation>
    <scope>NUCLEOTIDE SEQUENCE</scope>
    <source>
        <strain evidence="3">UTEX LB 985</strain>
    </source>
</reference>
<name>A0A7S2JPK8_9EUKA</name>
<evidence type="ECO:0000259" key="2">
    <source>
        <dbReference type="Pfam" id="PF03016"/>
    </source>
</evidence>
<evidence type="ECO:0000313" key="3">
    <source>
        <dbReference type="EMBL" id="CAD9552709.1"/>
    </source>
</evidence>
<gene>
    <name evidence="3" type="ORF">CBRE1094_LOCUS46108</name>
</gene>
<proteinExistence type="inferred from homology"/>
<protein>
    <recommendedName>
        <fullName evidence="2">Exostosin GT47 domain-containing protein</fullName>
    </recommendedName>
</protein>
<dbReference type="InterPro" id="IPR004263">
    <property type="entry name" value="Exostosin"/>
</dbReference>
<dbReference type="Pfam" id="PF03016">
    <property type="entry name" value="Exostosin_GT47"/>
    <property type="match status" value="1"/>
</dbReference>
<comment type="similarity">
    <text evidence="1">Belongs to the glycosyltransferase 47 family.</text>
</comment>
<organism evidence="3">
    <name type="scientific">Haptolina brevifila</name>
    <dbReference type="NCBI Taxonomy" id="156173"/>
    <lineage>
        <taxon>Eukaryota</taxon>
        <taxon>Haptista</taxon>
        <taxon>Haptophyta</taxon>
        <taxon>Prymnesiophyceae</taxon>
        <taxon>Prymnesiales</taxon>
        <taxon>Prymnesiaceae</taxon>
        <taxon>Haptolina</taxon>
    </lineage>
</organism>
<dbReference type="EMBL" id="HBGU01084483">
    <property type="protein sequence ID" value="CAD9552709.1"/>
    <property type="molecule type" value="Transcribed_RNA"/>
</dbReference>
<feature type="domain" description="Exostosin GT47" evidence="2">
    <location>
        <begin position="115"/>
        <end position="251"/>
    </location>
</feature>
<dbReference type="PANTHER" id="PTHR11062">
    <property type="entry name" value="EXOSTOSIN HEPARAN SULFATE GLYCOSYLTRANSFERASE -RELATED"/>
    <property type="match status" value="1"/>
</dbReference>
<dbReference type="InterPro" id="IPR040911">
    <property type="entry name" value="Exostosin_GT47"/>
</dbReference>